<evidence type="ECO:0000256" key="1">
    <source>
        <dbReference type="SAM" id="MobiDB-lite"/>
    </source>
</evidence>
<evidence type="ECO:0000313" key="2">
    <source>
        <dbReference type="EMBL" id="EDL90330.1"/>
    </source>
</evidence>
<dbReference type="EMBL" id="CH474008">
    <property type="protein sequence ID" value="EDL90330.1"/>
    <property type="molecule type" value="Genomic_DNA"/>
</dbReference>
<proteinExistence type="predicted"/>
<gene>
    <name evidence="2" type="ORF">rCG_50206</name>
</gene>
<feature type="region of interest" description="Disordered" evidence="1">
    <location>
        <begin position="1"/>
        <end position="29"/>
    </location>
</feature>
<dbReference type="AlphaFoldDB" id="A6JZ23"/>
<dbReference type="Proteomes" id="UP000234681">
    <property type="component" value="Chromosome 5"/>
</dbReference>
<organism evidence="2 3">
    <name type="scientific">Rattus norvegicus</name>
    <name type="common">Rat</name>
    <dbReference type="NCBI Taxonomy" id="10116"/>
    <lineage>
        <taxon>Eukaryota</taxon>
        <taxon>Metazoa</taxon>
        <taxon>Chordata</taxon>
        <taxon>Craniata</taxon>
        <taxon>Vertebrata</taxon>
        <taxon>Euteleostomi</taxon>
        <taxon>Mammalia</taxon>
        <taxon>Eutheria</taxon>
        <taxon>Euarchontoglires</taxon>
        <taxon>Glires</taxon>
        <taxon>Rodentia</taxon>
        <taxon>Myomorpha</taxon>
        <taxon>Muroidea</taxon>
        <taxon>Muridae</taxon>
        <taxon>Murinae</taxon>
        <taxon>Rattus</taxon>
    </lineage>
</organism>
<accession>A6JZ23</accession>
<protein>
    <submittedName>
        <fullName evidence="2">RCG50206</fullName>
    </submittedName>
</protein>
<sequence>MLSIPGVLAPGDQTQGGASGLAMKQEKIW</sequence>
<reference evidence="2 3" key="1">
    <citation type="submission" date="2005-09" db="EMBL/GenBank/DDBJ databases">
        <authorList>
            <person name="Mural R.J."/>
            <person name="Li P.W."/>
            <person name="Adams M.D."/>
            <person name="Amanatides P.G."/>
            <person name="Baden-Tillson H."/>
            <person name="Barnstead M."/>
            <person name="Chin S.H."/>
            <person name="Dew I."/>
            <person name="Evans C.A."/>
            <person name="Ferriera S."/>
            <person name="Flanigan M."/>
            <person name="Fosler C."/>
            <person name="Glodek A."/>
            <person name="Gu Z."/>
            <person name="Holt R.A."/>
            <person name="Jennings D."/>
            <person name="Kraft C.L."/>
            <person name="Lu F."/>
            <person name="Nguyen T."/>
            <person name="Nusskern D.R."/>
            <person name="Pfannkoch C.M."/>
            <person name="Sitter C."/>
            <person name="Sutton G.G."/>
            <person name="Venter J.C."/>
            <person name="Wang Z."/>
            <person name="Woodage T."/>
            <person name="Zheng X.H."/>
            <person name="Zhong F."/>
        </authorList>
    </citation>
    <scope>NUCLEOTIDE SEQUENCE [LARGE SCALE GENOMIC DNA]</scope>
    <source>
        <strain>BN</strain>
        <strain evidence="3">Sprague-Dawley</strain>
    </source>
</reference>
<evidence type="ECO:0000313" key="3">
    <source>
        <dbReference type="Proteomes" id="UP000234681"/>
    </source>
</evidence>
<name>A6JZ23_RAT</name>